<evidence type="ECO:0000313" key="5">
    <source>
        <dbReference type="EMBL" id="SVD87026.1"/>
    </source>
</evidence>
<keyword evidence="2" id="KW-0342">GTP-binding</keyword>
<dbReference type="GO" id="GO:0003924">
    <property type="term" value="F:GTPase activity"/>
    <property type="evidence" value="ECO:0007669"/>
    <property type="project" value="TreeGrafter"/>
</dbReference>
<sequence>SWQVSVQDGSVAFGSAYQNWALSVNIMKKKNFSFKEVYDFYEKDDPIGLRKAVPLHEAVLDSVITHLPSPVESQKYRIKKLWQGDKESDAGKALLSCDPNGPLIFVVTKVMIDPQAGEIAYGRVFSGTLKKGSEVNLINANSKARTQQIVLAKGGQRLVVDSVPAGNIAGIVGLRAAYAGETITTDPSVEGFEAISHLFEPVVSKAIEAKNPKDLPKLIEVLRGLEKEDPTLKVTINQETGENIIAGLGELHLEIKEHLIT</sequence>
<dbReference type="Pfam" id="PF14492">
    <property type="entry name" value="EFG_III"/>
    <property type="match status" value="1"/>
</dbReference>
<evidence type="ECO:0000256" key="2">
    <source>
        <dbReference type="ARBA" id="ARBA00023134"/>
    </source>
</evidence>
<organism evidence="5">
    <name type="scientific">marine metagenome</name>
    <dbReference type="NCBI Taxonomy" id="408172"/>
    <lineage>
        <taxon>unclassified sequences</taxon>
        <taxon>metagenomes</taxon>
        <taxon>ecological metagenomes</taxon>
    </lineage>
</organism>
<dbReference type="InterPro" id="IPR035647">
    <property type="entry name" value="EFG_III/V"/>
</dbReference>
<evidence type="ECO:0000259" key="4">
    <source>
        <dbReference type="Pfam" id="PF14492"/>
    </source>
</evidence>
<proteinExistence type="predicted"/>
<feature type="domain" description="Translation elongation factor EFTu-like" evidence="3">
    <location>
        <begin position="117"/>
        <end position="184"/>
    </location>
</feature>
<dbReference type="InterPro" id="IPR009000">
    <property type="entry name" value="Transl_B-barrel_sf"/>
</dbReference>
<dbReference type="PANTHER" id="PTHR42908">
    <property type="entry name" value="TRANSLATION ELONGATION FACTOR-RELATED"/>
    <property type="match status" value="1"/>
</dbReference>
<dbReference type="Pfam" id="PF03144">
    <property type="entry name" value="GTP_EFTU_D2"/>
    <property type="match status" value="1"/>
</dbReference>
<dbReference type="CDD" id="cd16268">
    <property type="entry name" value="EF2_II"/>
    <property type="match status" value="1"/>
</dbReference>
<dbReference type="SUPFAM" id="SSF50447">
    <property type="entry name" value="Translation proteins"/>
    <property type="match status" value="1"/>
</dbReference>
<evidence type="ECO:0000259" key="3">
    <source>
        <dbReference type="Pfam" id="PF03144"/>
    </source>
</evidence>
<feature type="non-terminal residue" evidence="5">
    <location>
        <position position="1"/>
    </location>
</feature>
<dbReference type="SUPFAM" id="SSF54980">
    <property type="entry name" value="EF-G C-terminal domain-like"/>
    <property type="match status" value="1"/>
</dbReference>
<dbReference type="InterPro" id="IPR041095">
    <property type="entry name" value="EFG_II"/>
</dbReference>
<dbReference type="Gene3D" id="2.40.30.10">
    <property type="entry name" value="Translation factors"/>
    <property type="match status" value="1"/>
</dbReference>
<dbReference type="GO" id="GO:0003746">
    <property type="term" value="F:translation elongation factor activity"/>
    <property type="evidence" value="ECO:0007669"/>
    <property type="project" value="TreeGrafter"/>
</dbReference>
<dbReference type="GO" id="GO:0005525">
    <property type="term" value="F:GTP binding"/>
    <property type="evidence" value="ECO:0007669"/>
    <property type="project" value="UniProtKB-KW"/>
</dbReference>
<name>A0A382YUR9_9ZZZZ</name>
<dbReference type="InterPro" id="IPR004161">
    <property type="entry name" value="EFTu-like_2"/>
</dbReference>
<evidence type="ECO:0000256" key="1">
    <source>
        <dbReference type="ARBA" id="ARBA00022741"/>
    </source>
</evidence>
<dbReference type="PANTHER" id="PTHR42908:SF3">
    <property type="entry name" value="ELONGATION FACTOR-LIKE GTPASE 1"/>
    <property type="match status" value="1"/>
</dbReference>
<dbReference type="GO" id="GO:1990904">
    <property type="term" value="C:ribonucleoprotein complex"/>
    <property type="evidence" value="ECO:0007669"/>
    <property type="project" value="TreeGrafter"/>
</dbReference>
<protein>
    <recommendedName>
        <fullName evidence="6">Translation elongation factor EFTu-like domain-containing protein</fullName>
    </recommendedName>
</protein>
<evidence type="ECO:0008006" key="6">
    <source>
        <dbReference type="Google" id="ProtNLM"/>
    </source>
</evidence>
<reference evidence="5" key="1">
    <citation type="submission" date="2018-05" db="EMBL/GenBank/DDBJ databases">
        <authorList>
            <person name="Lanie J.A."/>
            <person name="Ng W.-L."/>
            <person name="Kazmierczak K.M."/>
            <person name="Andrzejewski T.M."/>
            <person name="Davidsen T.M."/>
            <person name="Wayne K.J."/>
            <person name="Tettelin H."/>
            <person name="Glass J.I."/>
            <person name="Rusch D."/>
            <person name="Podicherti R."/>
            <person name="Tsui H.-C.T."/>
            <person name="Winkler M.E."/>
        </authorList>
    </citation>
    <scope>NUCLEOTIDE SEQUENCE</scope>
</reference>
<dbReference type="GO" id="GO:0005829">
    <property type="term" value="C:cytosol"/>
    <property type="evidence" value="ECO:0007669"/>
    <property type="project" value="TreeGrafter"/>
</dbReference>
<dbReference type="FunFam" id="3.30.70.870:FF:000002">
    <property type="entry name" value="Translation elongation factor 2"/>
    <property type="match status" value="1"/>
</dbReference>
<gene>
    <name evidence="5" type="ORF">METZ01_LOCUS439880</name>
</gene>
<dbReference type="Gene3D" id="3.30.70.870">
    <property type="entry name" value="Elongation Factor G (Translational Gtpase), domain 3"/>
    <property type="match status" value="1"/>
</dbReference>
<accession>A0A382YUR9</accession>
<keyword evidence="1" id="KW-0547">Nucleotide-binding</keyword>
<feature type="non-terminal residue" evidence="5">
    <location>
        <position position="261"/>
    </location>
</feature>
<dbReference type="EMBL" id="UINC01178713">
    <property type="protein sequence ID" value="SVD87026.1"/>
    <property type="molecule type" value="Genomic_DNA"/>
</dbReference>
<feature type="domain" description="Elongation Factor G" evidence="4">
    <location>
        <begin position="200"/>
        <end position="256"/>
    </location>
</feature>
<dbReference type="AlphaFoldDB" id="A0A382YUR9"/>